<evidence type="ECO:0000313" key="2">
    <source>
        <dbReference type="EMBL" id="CAB4949508.1"/>
    </source>
</evidence>
<name>A0A6J7K0V0_9ZZZZ</name>
<protein>
    <submittedName>
        <fullName evidence="2">Unannotated protein</fullName>
    </submittedName>
</protein>
<feature type="region of interest" description="Disordered" evidence="1">
    <location>
        <begin position="585"/>
        <end position="622"/>
    </location>
</feature>
<evidence type="ECO:0000256" key="1">
    <source>
        <dbReference type="SAM" id="MobiDB-lite"/>
    </source>
</evidence>
<sequence length="622" mass="66966">MRPSTVIGGLFLLVVVLGLLAIPFLKAPGNAESARADLESARTSLANGDVESAEASIQSARRHADEVQDAMQGIGGDVWSLVPVVGEPVSDVRHLGNALDHLTTAAEVAVEAWPAINGEDATLFEDRSVDVPTLRTLVGAVDAASLHLDTAQLELREVNDSALGVGTRLAAARDEATAVVEPLAASARRAKPLTAALPDLFGAEDDRTYLLALLNPSEQRFSGGAALTLAPMRVSEGRLTIGEARDTTDQELYRVGRWERVEDNPFHNGKLRLSTSTYAPDWSVSGEELLRGWERIVGEETDGLIAVDVVALADLLRVTGPVDVPIYGRIDSSNFTQKMVGDYDAFPDNEARHELNLALVPLFADQLLGPGQGLEKVESLRDSARGRHFAMWMRDPEVQSAVAEVGLSGELSETDHDYIGVFNQNTNRSKSDYWQRRTVTSDVRLREDGSAAVKLTISVFNDSPPYANELYGDPRGGAARTRWNGMRLGAFLPEGVEVDRAVVAGREVGTKVFNYYGRPYKLLGLTLPPRTTREAVLEYVVPAAAVARDDGTLTYRLDATPQGMVVPQALKVSVQWPEGYDVSDLPEGWTRSGPGQATYDDPGLVTQPSFSITGSAAGASAP</sequence>
<organism evidence="2">
    <name type="scientific">freshwater metagenome</name>
    <dbReference type="NCBI Taxonomy" id="449393"/>
    <lineage>
        <taxon>unclassified sequences</taxon>
        <taxon>metagenomes</taxon>
        <taxon>ecological metagenomes</taxon>
    </lineage>
</organism>
<dbReference type="AlphaFoldDB" id="A0A6J7K0V0"/>
<dbReference type="EMBL" id="CAFBMW010000021">
    <property type="protein sequence ID" value="CAB4949508.1"/>
    <property type="molecule type" value="Genomic_DNA"/>
</dbReference>
<accession>A0A6J7K0V0</accession>
<proteinExistence type="predicted"/>
<dbReference type="InterPro" id="IPR025101">
    <property type="entry name" value="DUF4012"/>
</dbReference>
<dbReference type="Pfam" id="PF13196">
    <property type="entry name" value="DUF4012"/>
    <property type="match status" value="1"/>
</dbReference>
<gene>
    <name evidence="2" type="ORF">UFOPK3662_02446</name>
</gene>
<reference evidence="2" key="1">
    <citation type="submission" date="2020-05" db="EMBL/GenBank/DDBJ databases">
        <authorList>
            <person name="Chiriac C."/>
            <person name="Salcher M."/>
            <person name="Ghai R."/>
            <person name="Kavagutti S V."/>
        </authorList>
    </citation>
    <scope>NUCLEOTIDE SEQUENCE</scope>
</reference>